<accession>A0ABS5R144</accession>
<evidence type="ECO:0000313" key="2">
    <source>
        <dbReference type="EMBL" id="MBS9339160.1"/>
    </source>
</evidence>
<comment type="caution">
    <text evidence="2">The sequence shown here is derived from an EMBL/GenBank/DDBJ whole genome shotgun (WGS) entry which is preliminary data.</text>
</comment>
<dbReference type="RefSeq" id="WP_213809442.1">
    <property type="nucleotide sequence ID" value="NZ_JAAMFK010000008.1"/>
</dbReference>
<dbReference type="EMBL" id="JAAMFK010000008">
    <property type="protein sequence ID" value="MBS9339160.1"/>
    <property type="molecule type" value="Genomic_DNA"/>
</dbReference>
<sequence length="631" mass="68353">MKKMLLIMAALCALFFVHTESVSANYSTDTDTSGKVTGVKGATYYNVYSWKDMFDAYKNSSESTVYLNVKSDIQGSADARKGQQVQEGKSVKILGNGNYLYFAASSDPTKGTAVYEGDNKTAGFYTRDDSVTNQTTLSIENAKWINSINFGIFEVSKNAAAKTIYKNVIEMNGSADKGATPIMNRAGAIEFYGDNVFNITRALSKNWGSGKVDAKNLGSTLTSPAGYANANWIQGGNDVTVYDGSTTVNSNAKYQKTIHHYDSANFDSRLTVKSKAKLYWNSDTIWFLEERRVKTKTWNIEDKAQFIINGTVNSMGNNKITNEHQWFGRDNELAPWNLNIGKGAVLDAQTGGTIYRGRTSTINPTNINVGENGTLSLRTLAASWSLFDGSLAGGSINLSKNSHMVLQANVTNKVPMFANSGGSIYLNGPGLGLTASSNFDGSDAYHEPAATGAIFVTMDGFPVKPAYSSATTSKLPTAKYIEFGTGTPIVTFGATMLDRLFKLDSSKLPMTTGLSSLIGGQDPMSFAVTSNKEDPNVAVQAKITNQKFGDAFKYSWKSNNGDVTALNSTPKTIWTMNDGYDYSEGGAGYNYTANFDQNHGLMMQTTNQLKNGTYDDATINYSLVDGPQTSN</sequence>
<feature type="signal peptide" evidence="1">
    <location>
        <begin position="1"/>
        <end position="24"/>
    </location>
</feature>
<proteinExistence type="predicted"/>
<evidence type="ECO:0000256" key="1">
    <source>
        <dbReference type="SAM" id="SignalP"/>
    </source>
</evidence>
<evidence type="ECO:0000313" key="3">
    <source>
        <dbReference type="Proteomes" id="UP001519504"/>
    </source>
</evidence>
<reference evidence="2 3" key="1">
    <citation type="submission" date="2020-02" db="EMBL/GenBank/DDBJ databases">
        <title>Fructobacillus sp. isolated from paper mulberry of Taiwan.</title>
        <authorList>
            <person name="Lin S.-T."/>
        </authorList>
    </citation>
    <scope>NUCLEOTIDE SEQUENCE [LARGE SCALE GENOMIC DNA]</scope>
    <source>
        <strain evidence="2 3">M2-14</strain>
    </source>
</reference>
<protein>
    <submittedName>
        <fullName evidence="2">Uncharacterized protein</fullName>
    </submittedName>
</protein>
<gene>
    <name evidence="2" type="ORF">G6R29_05940</name>
</gene>
<name>A0ABS5R144_9LACO</name>
<keyword evidence="1" id="KW-0732">Signal</keyword>
<dbReference type="Proteomes" id="UP001519504">
    <property type="component" value="Unassembled WGS sequence"/>
</dbReference>
<keyword evidence="3" id="KW-1185">Reference proteome</keyword>
<feature type="chain" id="PRO_5047094496" evidence="1">
    <location>
        <begin position="25"/>
        <end position="631"/>
    </location>
</feature>
<organism evidence="2 3">
    <name type="scientific">Fructobacillus broussonetiae</name>
    <dbReference type="NCBI Taxonomy" id="2713173"/>
    <lineage>
        <taxon>Bacteria</taxon>
        <taxon>Bacillati</taxon>
        <taxon>Bacillota</taxon>
        <taxon>Bacilli</taxon>
        <taxon>Lactobacillales</taxon>
        <taxon>Lactobacillaceae</taxon>
        <taxon>Fructobacillus</taxon>
    </lineage>
</organism>